<evidence type="ECO:0000313" key="2">
    <source>
        <dbReference type="EMBL" id="KFB52372.1"/>
    </source>
</evidence>
<accession>A0A084WQ78</accession>
<keyword evidence="4" id="KW-1185">Reference proteome</keyword>
<dbReference type="VEuPathDB" id="VectorBase:ASIC020584"/>
<reference evidence="2 4" key="1">
    <citation type="journal article" date="2014" name="BMC Genomics">
        <title>Genome sequence of Anopheles sinensis provides insight into genetics basis of mosquito competence for malaria parasites.</title>
        <authorList>
            <person name="Zhou D."/>
            <person name="Zhang D."/>
            <person name="Ding G."/>
            <person name="Shi L."/>
            <person name="Hou Q."/>
            <person name="Ye Y."/>
            <person name="Xu Y."/>
            <person name="Zhou H."/>
            <person name="Xiong C."/>
            <person name="Li S."/>
            <person name="Yu J."/>
            <person name="Hong S."/>
            <person name="Yu X."/>
            <person name="Zou P."/>
            <person name="Chen C."/>
            <person name="Chang X."/>
            <person name="Wang W."/>
            <person name="Lv Y."/>
            <person name="Sun Y."/>
            <person name="Ma L."/>
            <person name="Shen B."/>
            <person name="Zhu C."/>
        </authorList>
    </citation>
    <scope>NUCLEOTIDE SEQUENCE [LARGE SCALE GENOMIC DNA]</scope>
</reference>
<sequence length="114" mass="13179">MAKAVAGQQRKQSHRTLGGIEIQRCWSLASKRGKASRQREGNPQVPQPVRPEPVEQTTTQHARQRQVSLKEGFIFRGALWKVEKERHKHTIRMKNVTEKLNSQMDQPTDRWSAV</sequence>
<feature type="compositionally biased region" description="Polar residues" evidence="1">
    <location>
        <begin position="57"/>
        <end position="66"/>
    </location>
</feature>
<reference evidence="3" key="2">
    <citation type="submission" date="2020-05" db="UniProtKB">
        <authorList>
            <consortium name="EnsemblMetazoa"/>
        </authorList>
    </citation>
    <scope>IDENTIFICATION</scope>
</reference>
<dbReference type="Proteomes" id="UP000030765">
    <property type="component" value="Unassembled WGS sequence"/>
</dbReference>
<dbReference type="EMBL" id="KE525379">
    <property type="protein sequence ID" value="KFB52372.1"/>
    <property type="molecule type" value="Genomic_DNA"/>
</dbReference>
<gene>
    <name evidence="2" type="ORF">ZHAS_00020584</name>
</gene>
<protein>
    <submittedName>
        <fullName evidence="2 3">DNA replication licensing factor MCM3-like protein</fullName>
    </submittedName>
</protein>
<evidence type="ECO:0000313" key="3">
    <source>
        <dbReference type="EnsemblMetazoa" id="ASIC020584-PA"/>
    </source>
</evidence>
<name>A0A084WQ78_ANOSI</name>
<proteinExistence type="predicted"/>
<feature type="region of interest" description="Disordered" evidence="1">
    <location>
        <begin position="29"/>
        <end position="66"/>
    </location>
</feature>
<dbReference type="AlphaFoldDB" id="A0A084WQ78"/>
<evidence type="ECO:0000313" key="4">
    <source>
        <dbReference type="Proteomes" id="UP000030765"/>
    </source>
</evidence>
<evidence type="ECO:0000256" key="1">
    <source>
        <dbReference type="SAM" id="MobiDB-lite"/>
    </source>
</evidence>
<dbReference type="EnsemblMetazoa" id="ASIC020584-RA">
    <property type="protein sequence ID" value="ASIC020584-PA"/>
    <property type="gene ID" value="ASIC020584"/>
</dbReference>
<dbReference type="EMBL" id="ATLV01025283">
    <property type="status" value="NOT_ANNOTATED_CDS"/>
    <property type="molecule type" value="Genomic_DNA"/>
</dbReference>
<organism evidence="2">
    <name type="scientific">Anopheles sinensis</name>
    <name type="common">Mosquito</name>
    <dbReference type="NCBI Taxonomy" id="74873"/>
    <lineage>
        <taxon>Eukaryota</taxon>
        <taxon>Metazoa</taxon>
        <taxon>Ecdysozoa</taxon>
        <taxon>Arthropoda</taxon>
        <taxon>Hexapoda</taxon>
        <taxon>Insecta</taxon>
        <taxon>Pterygota</taxon>
        <taxon>Neoptera</taxon>
        <taxon>Endopterygota</taxon>
        <taxon>Diptera</taxon>
        <taxon>Nematocera</taxon>
        <taxon>Culicoidea</taxon>
        <taxon>Culicidae</taxon>
        <taxon>Anophelinae</taxon>
        <taxon>Anopheles</taxon>
    </lineage>
</organism>